<evidence type="ECO:0000256" key="1">
    <source>
        <dbReference type="ARBA" id="ARBA00023002"/>
    </source>
</evidence>
<dbReference type="Gene3D" id="3.30.360.10">
    <property type="entry name" value="Dihydrodipicolinate Reductase, domain 2"/>
    <property type="match status" value="1"/>
</dbReference>
<dbReference type="RefSeq" id="WP_233696250.1">
    <property type="nucleotide sequence ID" value="NZ_JAJNBZ010000004.1"/>
</dbReference>
<gene>
    <name evidence="4" type="ORF">LQV63_07640</name>
</gene>
<protein>
    <submittedName>
        <fullName evidence="4">Gfo/Idh/MocA family oxidoreductase</fullName>
    </submittedName>
</protein>
<sequence>MERRRIAIIGVGQIGKHHASEYAHVGGVDVIAVCDVNKGEATRVAEQYRVPHVYTDFRKLLQRDDIEAVDVCLHNNFHAPVTIAALEAGKHVYCEKPIAGSYRDGAAMVEAAAATGRMLHIQLGTLYSKETKAAKALIDAGKLGKLYHARSTGFRRRGRPFVDGYGSMAFTQKATASGGALYDMGVYHISQLLYLLGLPKVARISGQTYQEMEMLQDRREQSKFDVEELGLGFVKFEGGVTLDIVEAWAIYLSSFEGSSIVGSEGGIRMPYRTSQGAHSFSYHSTVADLDLNATIDLDAMDSRNHLLNPNEWAYDSSQGHWAAALNGLVPLLPTAELALNTMLISEGIYMSSTLGREVTAEEIAASSISTAIDLSTL</sequence>
<dbReference type="EMBL" id="JAJNBZ010000004">
    <property type="protein sequence ID" value="MCE5169179.1"/>
    <property type="molecule type" value="Genomic_DNA"/>
</dbReference>
<keyword evidence="5" id="KW-1185">Reference proteome</keyword>
<dbReference type="InterPro" id="IPR000683">
    <property type="entry name" value="Gfo/Idh/MocA-like_OxRdtase_N"/>
</dbReference>
<dbReference type="SUPFAM" id="SSF51735">
    <property type="entry name" value="NAD(P)-binding Rossmann-fold domains"/>
    <property type="match status" value="1"/>
</dbReference>
<name>A0ABS8YI19_9BACL</name>
<keyword evidence="1" id="KW-0560">Oxidoreductase</keyword>
<dbReference type="PANTHER" id="PTHR43818:SF11">
    <property type="entry name" value="BCDNA.GH03377"/>
    <property type="match status" value="1"/>
</dbReference>
<evidence type="ECO:0000313" key="5">
    <source>
        <dbReference type="Proteomes" id="UP001199916"/>
    </source>
</evidence>
<evidence type="ECO:0000313" key="4">
    <source>
        <dbReference type="EMBL" id="MCE5169179.1"/>
    </source>
</evidence>
<dbReference type="PANTHER" id="PTHR43818">
    <property type="entry name" value="BCDNA.GH03377"/>
    <property type="match status" value="1"/>
</dbReference>
<dbReference type="Pfam" id="PF22725">
    <property type="entry name" value="GFO_IDH_MocA_C3"/>
    <property type="match status" value="1"/>
</dbReference>
<organism evidence="4 5">
    <name type="scientific">Paenibacillus profundus</name>
    <dbReference type="NCBI Taxonomy" id="1173085"/>
    <lineage>
        <taxon>Bacteria</taxon>
        <taxon>Bacillati</taxon>
        <taxon>Bacillota</taxon>
        <taxon>Bacilli</taxon>
        <taxon>Bacillales</taxon>
        <taxon>Paenibacillaceae</taxon>
        <taxon>Paenibacillus</taxon>
    </lineage>
</organism>
<accession>A0ABS8YI19</accession>
<dbReference type="InterPro" id="IPR055170">
    <property type="entry name" value="GFO_IDH_MocA-like_dom"/>
</dbReference>
<comment type="caution">
    <text evidence="4">The sequence shown here is derived from an EMBL/GenBank/DDBJ whole genome shotgun (WGS) entry which is preliminary data.</text>
</comment>
<feature type="domain" description="Gfo/Idh/MocA-like oxidoreductase N-terminal" evidence="2">
    <location>
        <begin position="5"/>
        <end position="121"/>
    </location>
</feature>
<dbReference type="InterPro" id="IPR050463">
    <property type="entry name" value="Gfo/Idh/MocA_oxidrdct_glycsds"/>
</dbReference>
<feature type="domain" description="GFO/IDH/MocA-like oxidoreductase" evidence="3">
    <location>
        <begin position="132"/>
        <end position="268"/>
    </location>
</feature>
<proteinExistence type="predicted"/>
<dbReference type="Gene3D" id="3.40.50.720">
    <property type="entry name" value="NAD(P)-binding Rossmann-like Domain"/>
    <property type="match status" value="1"/>
</dbReference>
<dbReference type="InterPro" id="IPR036291">
    <property type="entry name" value="NAD(P)-bd_dom_sf"/>
</dbReference>
<dbReference type="Pfam" id="PF01408">
    <property type="entry name" value="GFO_IDH_MocA"/>
    <property type="match status" value="1"/>
</dbReference>
<reference evidence="4 5" key="1">
    <citation type="submission" date="2021-11" db="EMBL/GenBank/DDBJ databases">
        <title>Draft genome sequence of Paenibacillus profundus YoMME, a new Gram-positive bacteria with exoelectrogenic properties.</title>
        <authorList>
            <person name="Hubenova Y."/>
            <person name="Hubenova E."/>
            <person name="Manasiev Y."/>
            <person name="Peykov S."/>
            <person name="Mitov M."/>
        </authorList>
    </citation>
    <scope>NUCLEOTIDE SEQUENCE [LARGE SCALE GENOMIC DNA]</scope>
    <source>
        <strain evidence="4 5">YoMME</strain>
    </source>
</reference>
<dbReference type="Proteomes" id="UP001199916">
    <property type="component" value="Unassembled WGS sequence"/>
</dbReference>
<evidence type="ECO:0000259" key="2">
    <source>
        <dbReference type="Pfam" id="PF01408"/>
    </source>
</evidence>
<dbReference type="SUPFAM" id="SSF55347">
    <property type="entry name" value="Glyceraldehyde-3-phosphate dehydrogenase-like, C-terminal domain"/>
    <property type="match status" value="1"/>
</dbReference>
<evidence type="ECO:0000259" key="3">
    <source>
        <dbReference type="Pfam" id="PF22725"/>
    </source>
</evidence>